<evidence type="ECO:0008006" key="3">
    <source>
        <dbReference type="Google" id="ProtNLM"/>
    </source>
</evidence>
<gene>
    <name evidence="1" type="ORF">ACKI18_30345</name>
</gene>
<dbReference type="Pfam" id="PF11848">
    <property type="entry name" value="DUF3368"/>
    <property type="match status" value="1"/>
</dbReference>
<comment type="caution">
    <text evidence="1">The sequence shown here is derived from an EMBL/GenBank/DDBJ whole genome shotgun (WGS) entry which is preliminary data.</text>
</comment>
<protein>
    <recommendedName>
        <fullName evidence="3">PIN domain-containing protein</fullName>
    </recommendedName>
</protein>
<dbReference type="RefSeq" id="WP_319132147.1">
    <property type="nucleotide sequence ID" value="NZ_JBJVNI010000017.1"/>
</dbReference>
<sequence>MTILVTDACSVINFAASGDMDVLKSGLSVRTPRCTQAVDAELRKWVHNFPGLRPLLDEGWLGEPIELTRVEDRTDVGRIRTALGGTRNEPTLHLGEAESIHAMLTRVELAGAVLLTDDRDASRMAGRRSLTFWDTTRLLADIHFSGDLEWDEAQQILQRMDQADRGVRIPASYQEFIQG</sequence>
<dbReference type="EMBL" id="JBJVNI010000017">
    <property type="protein sequence ID" value="MFM9612985.1"/>
    <property type="molecule type" value="Genomic_DNA"/>
</dbReference>
<reference evidence="1 2" key="1">
    <citation type="submission" date="2024-12" db="EMBL/GenBank/DDBJ databases">
        <title>Forecasting of Potato common scab and diversities of Pathogenic streptomyces spp. in china.</title>
        <authorList>
            <person name="Handique U."/>
            <person name="Wu J."/>
        </authorList>
    </citation>
    <scope>NUCLEOTIDE SEQUENCE [LARGE SCALE GENOMIC DNA]</scope>
    <source>
        <strain evidence="1 2">ZRIMU1530</strain>
    </source>
</reference>
<dbReference type="Proteomes" id="UP001631957">
    <property type="component" value="Unassembled WGS sequence"/>
</dbReference>
<dbReference type="InterPro" id="IPR021799">
    <property type="entry name" value="PIN-like_prokaryotic"/>
</dbReference>
<keyword evidence="2" id="KW-1185">Reference proteome</keyword>
<proteinExistence type="predicted"/>
<organism evidence="1 2">
    <name type="scientific">Streptomyces niveiscabiei</name>
    <dbReference type="NCBI Taxonomy" id="164115"/>
    <lineage>
        <taxon>Bacteria</taxon>
        <taxon>Bacillati</taxon>
        <taxon>Actinomycetota</taxon>
        <taxon>Actinomycetes</taxon>
        <taxon>Kitasatosporales</taxon>
        <taxon>Streptomycetaceae</taxon>
        <taxon>Streptomyces</taxon>
    </lineage>
</organism>
<evidence type="ECO:0000313" key="1">
    <source>
        <dbReference type="EMBL" id="MFM9612985.1"/>
    </source>
</evidence>
<name>A0ABW9HY04_9ACTN</name>
<accession>A0ABW9HY04</accession>
<evidence type="ECO:0000313" key="2">
    <source>
        <dbReference type="Proteomes" id="UP001631957"/>
    </source>
</evidence>